<organism evidence="2">
    <name type="scientific">mine drainage metagenome</name>
    <dbReference type="NCBI Taxonomy" id="410659"/>
    <lineage>
        <taxon>unclassified sequences</taxon>
        <taxon>metagenomes</taxon>
        <taxon>ecological metagenomes</taxon>
    </lineage>
</organism>
<dbReference type="GO" id="GO:0016787">
    <property type="term" value="F:hydrolase activity"/>
    <property type="evidence" value="ECO:0007669"/>
    <property type="project" value="UniProtKB-KW"/>
</dbReference>
<keyword evidence="2" id="KW-0378">Hydrolase</keyword>
<dbReference type="EMBL" id="AUZY01006801">
    <property type="protein sequence ID" value="EQD53193.1"/>
    <property type="molecule type" value="Genomic_DNA"/>
</dbReference>
<protein>
    <submittedName>
        <fullName evidence="2">Alpha/beta hydrolase fold protein</fullName>
    </submittedName>
</protein>
<gene>
    <name evidence="2" type="ORF">B1B_10390</name>
</gene>
<feature type="domain" description="AB hydrolase-1" evidence="1">
    <location>
        <begin position="36"/>
        <end position="283"/>
    </location>
</feature>
<reference evidence="2" key="2">
    <citation type="journal article" date="2014" name="ISME J.">
        <title>Microbial stratification in low pH oxic and suboxic macroscopic growths along an acid mine drainage.</title>
        <authorList>
            <person name="Mendez-Garcia C."/>
            <person name="Mesa V."/>
            <person name="Sprenger R.R."/>
            <person name="Richter M."/>
            <person name="Diez M.S."/>
            <person name="Solano J."/>
            <person name="Bargiela R."/>
            <person name="Golyshina O.V."/>
            <person name="Manteca A."/>
            <person name="Ramos J.L."/>
            <person name="Gallego J.R."/>
            <person name="Llorente I."/>
            <person name="Martins Dos Santos V.A."/>
            <person name="Jensen O.N."/>
            <person name="Pelaez A.I."/>
            <person name="Sanchez J."/>
            <person name="Ferrer M."/>
        </authorList>
    </citation>
    <scope>NUCLEOTIDE SEQUENCE</scope>
</reference>
<accession>T1A8P1</accession>
<sequence>MGSVSDEWRASKAVIRLCEGECFLTRYGDPRGYPVFYLHGFPGSHREGALADRSARIHRVCLYAIDRPGYGESRARPDLTLAGWPEYQERLAAELGLTRYGVIALSGGAPYAYAGAYAASTRLDFTLIMGGLPPLLDRGERAALPALMRLHGWIQNGFPGLLEMEARFLARSIRRRPGWLLERVQRLVAPIDQDTLMEPDVRRTLQASWVWGMRGAGAGLVDDLRRYLTLWPGGFRTALQAPLRVIHGDRDRIVPLERVEAFVKKLQGVAVEVHAGEGHFSLPLRRQDTIWETVRQLIGTVSDF</sequence>
<dbReference type="InterPro" id="IPR000073">
    <property type="entry name" value="AB_hydrolase_1"/>
</dbReference>
<dbReference type="PANTHER" id="PTHR43433:SF10">
    <property type="entry name" value="AB HYDROLASE-1 DOMAIN-CONTAINING PROTEIN"/>
    <property type="match status" value="1"/>
</dbReference>
<reference evidence="2" key="1">
    <citation type="submission" date="2013-08" db="EMBL/GenBank/DDBJ databases">
        <authorList>
            <person name="Mendez C."/>
            <person name="Richter M."/>
            <person name="Ferrer M."/>
            <person name="Sanchez J."/>
        </authorList>
    </citation>
    <scope>NUCLEOTIDE SEQUENCE</scope>
</reference>
<name>T1A8P1_9ZZZZ</name>
<dbReference type="Pfam" id="PF12697">
    <property type="entry name" value="Abhydrolase_6"/>
    <property type="match status" value="1"/>
</dbReference>
<dbReference type="InterPro" id="IPR029058">
    <property type="entry name" value="AB_hydrolase_fold"/>
</dbReference>
<dbReference type="PANTHER" id="PTHR43433">
    <property type="entry name" value="HYDROLASE, ALPHA/BETA FOLD FAMILY PROTEIN"/>
    <property type="match status" value="1"/>
</dbReference>
<dbReference type="Gene3D" id="3.40.50.1820">
    <property type="entry name" value="alpha/beta hydrolase"/>
    <property type="match status" value="1"/>
</dbReference>
<proteinExistence type="predicted"/>
<evidence type="ECO:0000313" key="2">
    <source>
        <dbReference type="EMBL" id="EQD53193.1"/>
    </source>
</evidence>
<comment type="caution">
    <text evidence="2">The sequence shown here is derived from an EMBL/GenBank/DDBJ whole genome shotgun (WGS) entry which is preliminary data.</text>
</comment>
<dbReference type="SUPFAM" id="SSF53474">
    <property type="entry name" value="alpha/beta-Hydrolases"/>
    <property type="match status" value="1"/>
</dbReference>
<evidence type="ECO:0000259" key="1">
    <source>
        <dbReference type="Pfam" id="PF12697"/>
    </source>
</evidence>
<dbReference type="AlphaFoldDB" id="T1A8P1"/>
<dbReference type="InterPro" id="IPR050471">
    <property type="entry name" value="AB_hydrolase"/>
</dbReference>